<evidence type="ECO:0000256" key="1">
    <source>
        <dbReference type="SAM" id="MobiDB-lite"/>
    </source>
</evidence>
<comment type="caution">
    <text evidence="2">The sequence shown here is derived from an EMBL/GenBank/DDBJ whole genome shotgun (WGS) entry which is preliminary data.</text>
</comment>
<reference evidence="2 3" key="1">
    <citation type="submission" date="2019-09" db="EMBL/GenBank/DDBJ databases">
        <title>The hologenome of the rock-dwelling lichen Lasallia pustulata.</title>
        <authorList>
            <person name="Greshake Tzovaras B."/>
            <person name="Segers F."/>
            <person name="Bicker A."/>
            <person name="Dal Grande F."/>
            <person name="Otte J."/>
            <person name="Hankeln T."/>
            <person name="Schmitt I."/>
            <person name="Ebersberger I."/>
        </authorList>
    </citation>
    <scope>NUCLEOTIDE SEQUENCE [LARGE SCALE GENOMIC DNA]</scope>
    <source>
        <strain evidence="2">A1-1</strain>
    </source>
</reference>
<dbReference type="Proteomes" id="UP000324767">
    <property type="component" value="Unassembled WGS sequence"/>
</dbReference>
<proteinExistence type="predicted"/>
<feature type="region of interest" description="Disordered" evidence="1">
    <location>
        <begin position="1"/>
        <end position="25"/>
    </location>
</feature>
<organism evidence="2 3">
    <name type="scientific">Lasallia pustulata</name>
    <dbReference type="NCBI Taxonomy" id="136370"/>
    <lineage>
        <taxon>Eukaryota</taxon>
        <taxon>Fungi</taxon>
        <taxon>Dikarya</taxon>
        <taxon>Ascomycota</taxon>
        <taxon>Pezizomycotina</taxon>
        <taxon>Lecanoromycetes</taxon>
        <taxon>OSLEUM clade</taxon>
        <taxon>Umbilicariomycetidae</taxon>
        <taxon>Umbilicariales</taxon>
        <taxon>Umbilicariaceae</taxon>
        <taxon>Lasallia</taxon>
    </lineage>
</organism>
<evidence type="ECO:0000313" key="2">
    <source>
        <dbReference type="EMBL" id="KAA6407468.1"/>
    </source>
</evidence>
<dbReference type="AlphaFoldDB" id="A0A5M8PEW6"/>
<gene>
    <name evidence="2" type="ORF">FRX48_08711</name>
</gene>
<accession>A0A5M8PEW6</accession>
<feature type="region of interest" description="Disordered" evidence="1">
    <location>
        <begin position="62"/>
        <end position="87"/>
    </location>
</feature>
<evidence type="ECO:0000313" key="3">
    <source>
        <dbReference type="Proteomes" id="UP000324767"/>
    </source>
</evidence>
<sequence>MFGDYGSYNSTVGHVVQSDGLDEEKATRRERKLAMLKRLLELCNTPSEVDAEWVLVPKEKHNLAPNGQPVLPSPVEHSKAFSRGRSQ</sequence>
<protein>
    <submittedName>
        <fullName evidence="2">Uncharacterized protein</fullName>
    </submittedName>
</protein>
<dbReference type="EMBL" id="VXIT01000017">
    <property type="protein sequence ID" value="KAA6407468.1"/>
    <property type="molecule type" value="Genomic_DNA"/>
</dbReference>
<name>A0A5M8PEW6_9LECA</name>